<feature type="region of interest" description="Disordered" evidence="1">
    <location>
        <begin position="35"/>
        <end position="340"/>
    </location>
</feature>
<feature type="compositionally biased region" description="Polar residues" evidence="1">
    <location>
        <begin position="383"/>
        <end position="397"/>
    </location>
</feature>
<evidence type="ECO:0000256" key="1">
    <source>
        <dbReference type="SAM" id="MobiDB-lite"/>
    </source>
</evidence>
<protein>
    <submittedName>
        <fullName evidence="2">RNI-like protein</fullName>
    </submittedName>
</protein>
<dbReference type="InterPro" id="IPR032675">
    <property type="entry name" value="LRR_dom_sf"/>
</dbReference>
<dbReference type="Gene3D" id="3.80.10.10">
    <property type="entry name" value="Ribonuclease Inhibitor"/>
    <property type="match status" value="2"/>
</dbReference>
<dbReference type="InterPro" id="IPR006553">
    <property type="entry name" value="Leu-rich_rpt_Cys-con_subtyp"/>
</dbReference>
<dbReference type="EMBL" id="JACYCF010000019">
    <property type="protein sequence ID" value="KAF8750806.1"/>
    <property type="molecule type" value="Genomic_DNA"/>
</dbReference>
<feature type="compositionally biased region" description="Low complexity" evidence="1">
    <location>
        <begin position="72"/>
        <end position="90"/>
    </location>
</feature>
<feature type="region of interest" description="Disordered" evidence="1">
    <location>
        <begin position="353"/>
        <end position="397"/>
    </location>
</feature>
<dbReference type="Proteomes" id="UP000614334">
    <property type="component" value="Unassembled WGS sequence"/>
</dbReference>
<dbReference type="GO" id="GO:0031146">
    <property type="term" value="P:SCF-dependent proteasomal ubiquitin-dependent protein catabolic process"/>
    <property type="evidence" value="ECO:0007669"/>
    <property type="project" value="TreeGrafter"/>
</dbReference>
<dbReference type="GO" id="GO:0019005">
    <property type="term" value="C:SCF ubiquitin ligase complex"/>
    <property type="evidence" value="ECO:0007669"/>
    <property type="project" value="TreeGrafter"/>
</dbReference>
<feature type="compositionally biased region" description="Basic and acidic residues" evidence="1">
    <location>
        <begin position="363"/>
        <end position="376"/>
    </location>
</feature>
<name>A0A8H7M1E8_9AGAM</name>
<sequence>MNLSTSASELDVPIGLAVDFADEIEFELGLSSVQDKPVSMSVSSPRLSSVQMSPSPSQISTGGNMTSLAPNSPTSTAYMTSPPTSPTPMSFAPDTRPDSDSECEEEDTIDSNSAVGLEKGKAPMAPPRHDTKGKSRAIPTPKPPFRDLSLHEFQTPPDTTFGTPSGSGVGSTGTRSRSRANNTMLPADESTRDLPSIMPLGPSSSSSNSSNPKSTSLRDAVNSHRKSMSRQPSITISGTSSPTPSLARRLSLKGLSALIRRKKDRDGSRSRSGLSSEVASGPVGMEEMPEYPLQGHGRVVRAGAAREDTASTAQQDDAPPAADPIPKAEQEVVSRPVRGRADTVPTSDYFGFTFGFEDEEEEKEKPDVDEPSREDTSDVLVRSTDTAQVDSPPQSSFSALRANCTCEAWSTTKAGSIENKWVGEAAGLRAIIGMARRTCVRWLVLVSDQIRVDPSSSTRGPVPYELDSAFYSSTSQDASNSRRLEEQDERLMRLIQTAGPCLTNLDMRGFTRFNAGHVERVVQWVSVSTVEVPRSNEEGVLPVRSLLSLTRYDTLPDLPSKTTNLTRLILSSCFQLTSQSLHALLSASPHLIHLEMRALELSRTKLVLFFPPIADQSPTSISAGVLTRTRGTNSCLRHRSTPHSQHRLVEAEIPEHGRLCIHPQPRRRMGRQRLCHCRIRRDPTDAAQIEKAKVAEIERWARTRTRAKSKARRDETEETQVEFVVLTAREAGLDPTLAGPFYRREPLRHLNLSNCRRLTDVGLASLAYALLKTCKDIKRLDLEETLVGDSVLEVLTPPMEVEDEQEEDLDEESIHIALKADKSHPGHALTHLTLSHCASTQLTSEAVAQLIRACPKLKVLSVDGTQIDDRVVRFFVCAAQARGLLGAEIGATDTRHVARRSAAAYFHPPSSRGS</sequence>
<reference evidence="2" key="1">
    <citation type="submission" date="2020-09" db="EMBL/GenBank/DDBJ databases">
        <title>Comparative genome analyses of four rice-infecting Rhizoctonia solani isolates reveal extensive enrichment of homogalacturonan modification genes.</title>
        <authorList>
            <person name="Lee D.-Y."/>
            <person name="Jeon J."/>
            <person name="Kim K.-T."/>
            <person name="Cheong K."/>
            <person name="Song H."/>
            <person name="Choi G."/>
            <person name="Ko J."/>
            <person name="Opiyo S.O."/>
            <person name="Zuo S."/>
            <person name="Madhav S."/>
            <person name="Lee Y.-H."/>
            <person name="Wang G.-L."/>
        </authorList>
    </citation>
    <scope>NUCLEOTIDE SEQUENCE</scope>
    <source>
        <strain evidence="2">AG1-IA B2</strain>
    </source>
</reference>
<dbReference type="PANTHER" id="PTHR13318">
    <property type="entry name" value="PARTNER OF PAIRED, ISOFORM B-RELATED"/>
    <property type="match status" value="1"/>
</dbReference>
<feature type="compositionally biased region" description="Low complexity" evidence="1">
    <location>
        <begin position="232"/>
        <end position="245"/>
    </location>
</feature>
<dbReference type="SMART" id="SM00367">
    <property type="entry name" value="LRR_CC"/>
    <property type="match status" value="3"/>
</dbReference>
<proteinExistence type="predicted"/>
<evidence type="ECO:0000313" key="3">
    <source>
        <dbReference type="Proteomes" id="UP000614334"/>
    </source>
</evidence>
<feature type="compositionally biased region" description="Low complexity" evidence="1">
    <location>
        <begin position="202"/>
        <end position="215"/>
    </location>
</feature>
<gene>
    <name evidence="2" type="ORF">RHS01_08833</name>
</gene>
<organism evidence="2 3">
    <name type="scientific">Rhizoctonia solani</name>
    <dbReference type="NCBI Taxonomy" id="456999"/>
    <lineage>
        <taxon>Eukaryota</taxon>
        <taxon>Fungi</taxon>
        <taxon>Dikarya</taxon>
        <taxon>Basidiomycota</taxon>
        <taxon>Agaricomycotina</taxon>
        <taxon>Agaricomycetes</taxon>
        <taxon>Cantharellales</taxon>
        <taxon>Ceratobasidiaceae</taxon>
        <taxon>Rhizoctonia</taxon>
    </lineage>
</organism>
<accession>A0A8H7M1E8</accession>
<feature type="compositionally biased region" description="Acidic residues" evidence="1">
    <location>
        <begin position="100"/>
        <end position="109"/>
    </location>
</feature>
<feature type="compositionally biased region" description="Polar residues" evidence="1">
    <location>
        <begin position="56"/>
        <end position="71"/>
    </location>
</feature>
<evidence type="ECO:0000313" key="2">
    <source>
        <dbReference type="EMBL" id="KAF8750806.1"/>
    </source>
</evidence>
<feature type="compositionally biased region" description="Low complexity" evidence="1">
    <location>
        <begin position="37"/>
        <end position="55"/>
    </location>
</feature>
<comment type="caution">
    <text evidence="2">The sequence shown here is derived from an EMBL/GenBank/DDBJ whole genome shotgun (WGS) entry which is preliminary data.</text>
</comment>
<dbReference type="AlphaFoldDB" id="A0A8H7M1E8"/>
<dbReference type="SUPFAM" id="SSF52047">
    <property type="entry name" value="RNI-like"/>
    <property type="match status" value="1"/>
</dbReference>